<evidence type="ECO:0000313" key="2">
    <source>
        <dbReference type="Proteomes" id="UP000772181"/>
    </source>
</evidence>
<dbReference type="Proteomes" id="UP000772181">
    <property type="component" value="Unassembled WGS sequence"/>
</dbReference>
<sequence length="48" mass="5568">MNIFFAIPENMAKAVEGLKEFEENLAPLPYKIIFMEPTKPLTEQVRDI</sequence>
<evidence type="ECO:0000313" key="1">
    <source>
        <dbReference type="EMBL" id="MBI4595393.1"/>
    </source>
</evidence>
<comment type="caution">
    <text evidence="1">The sequence shown here is derived from an EMBL/GenBank/DDBJ whole genome shotgun (WGS) entry which is preliminary data.</text>
</comment>
<name>A0A933LPR5_UNCTE</name>
<reference evidence="1" key="1">
    <citation type="submission" date="2020-07" db="EMBL/GenBank/DDBJ databases">
        <title>Huge and variable diversity of episymbiotic CPR bacteria and DPANN archaea in groundwater ecosystems.</title>
        <authorList>
            <person name="He C.Y."/>
            <person name="Keren R."/>
            <person name="Whittaker M."/>
            <person name="Farag I.F."/>
            <person name="Doudna J."/>
            <person name="Cate J.H.D."/>
            <person name="Banfield J.F."/>
        </authorList>
    </citation>
    <scope>NUCLEOTIDE SEQUENCE</scope>
    <source>
        <strain evidence="1">NC_groundwater_1482_Ag_S-0.65um_47_24</strain>
    </source>
</reference>
<dbReference type="AlphaFoldDB" id="A0A933LPR5"/>
<organism evidence="1 2">
    <name type="scientific">Tectimicrobiota bacterium</name>
    <dbReference type="NCBI Taxonomy" id="2528274"/>
    <lineage>
        <taxon>Bacteria</taxon>
        <taxon>Pseudomonadati</taxon>
        <taxon>Nitrospinota/Tectimicrobiota group</taxon>
        <taxon>Candidatus Tectimicrobiota</taxon>
    </lineage>
</organism>
<proteinExistence type="predicted"/>
<feature type="non-terminal residue" evidence="1">
    <location>
        <position position="48"/>
    </location>
</feature>
<dbReference type="EMBL" id="JACQWF010000147">
    <property type="protein sequence ID" value="MBI4595393.1"/>
    <property type="molecule type" value="Genomic_DNA"/>
</dbReference>
<gene>
    <name evidence="1" type="ORF">HY730_03335</name>
</gene>
<protein>
    <submittedName>
        <fullName evidence="1">Uncharacterized protein</fullName>
    </submittedName>
</protein>
<accession>A0A933LPR5</accession>